<protein>
    <submittedName>
        <fullName evidence="2">Alpha/Beta hydrolase protein</fullName>
    </submittedName>
</protein>
<dbReference type="GO" id="GO:0016787">
    <property type="term" value="F:hydrolase activity"/>
    <property type="evidence" value="ECO:0007669"/>
    <property type="project" value="UniProtKB-KW"/>
</dbReference>
<sequence>MGGWTVLYYILKYPPTPSPVSAAADSPPRVQVAGAFVMCPMVEASPESRPHYLTEMAGRGIQYLAGTLPLAKSLRGKVSRDPRVEEDFFADPLCYHGWLRVATGFSLLSGMTELDKSAEKIDIPIRIIHGSSDRVTSHLGTQKLFNRLPNKDKQFEVYEGYEHVMLRIGHDEKDDEERQRVLADWESWLLERC</sequence>
<dbReference type="AlphaFoldDB" id="A0AAD9FRB9"/>
<dbReference type="Proteomes" id="UP001182556">
    <property type="component" value="Unassembled WGS sequence"/>
</dbReference>
<feature type="domain" description="Serine aminopeptidase S33" evidence="1">
    <location>
        <begin position="1"/>
        <end position="166"/>
    </location>
</feature>
<dbReference type="Pfam" id="PF12146">
    <property type="entry name" value="Hydrolase_4"/>
    <property type="match status" value="1"/>
</dbReference>
<organism evidence="2 3">
    <name type="scientific">Papiliotrema laurentii</name>
    <name type="common">Cryptococcus laurentii</name>
    <dbReference type="NCBI Taxonomy" id="5418"/>
    <lineage>
        <taxon>Eukaryota</taxon>
        <taxon>Fungi</taxon>
        <taxon>Dikarya</taxon>
        <taxon>Basidiomycota</taxon>
        <taxon>Agaricomycotina</taxon>
        <taxon>Tremellomycetes</taxon>
        <taxon>Tremellales</taxon>
        <taxon>Rhynchogastremaceae</taxon>
        <taxon>Papiliotrema</taxon>
    </lineage>
</organism>
<gene>
    <name evidence="2" type="ORF">DB88DRAFT_238280</name>
</gene>
<dbReference type="Gene3D" id="3.40.50.1820">
    <property type="entry name" value="alpha/beta hydrolase"/>
    <property type="match status" value="1"/>
</dbReference>
<evidence type="ECO:0000313" key="2">
    <source>
        <dbReference type="EMBL" id="KAK1924824.1"/>
    </source>
</evidence>
<dbReference type="SUPFAM" id="SSF53474">
    <property type="entry name" value="alpha/beta-Hydrolases"/>
    <property type="match status" value="1"/>
</dbReference>
<proteinExistence type="predicted"/>
<accession>A0AAD9FRB9</accession>
<dbReference type="PANTHER" id="PTHR11614">
    <property type="entry name" value="PHOSPHOLIPASE-RELATED"/>
    <property type="match status" value="1"/>
</dbReference>
<keyword evidence="2" id="KW-0378">Hydrolase</keyword>
<evidence type="ECO:0000313" key="3">
    <source>
        <dbReference type="Proteomes" id="UP001182556"/>
    </source>
</evidence>
<comment type="caution">
    <text evidence="2">The sequence shown here is derived from an EMBL/GenBank/DDBJ whole genome shotgun (WGS) entry which is preliminary data.</text>
</comment>
<dbReference type="InterPro" id="IPR051044">
    <property type="entry name" value="MAG_DAG_Lipase"/>
</dbReference>
<keyword evidence="3" id="KW-1185">Reference proteome</keyword>
<dbReference type="EMBL" id="JAODAN010000004">
    <property type="protein sequence ID" value="KAK1924824.1"/>
    <property type="molecule type" value="Genomic_DNA"/>
</dbReference>
<dbReference type="InterPro" id="IPR029058">
    <property type="entry name" value="AB_hydrolase_fold"/>
</dbReference>
<evidence type="ECO:0000259" key="1">
    <source>
        <dbReference type="Pfam" id="PF12146"/>
    </source>
</evidence>
<dbReference type="InterPro" id="IPR022742">
    <property type="entry name" value="Hydrolase_4"/>
</dbReference>
<name>A0AAD9FRB9_PAPLA</name>
<reference evidence="2" key="1">
    <citation type="submission" date="2023-02" db="EMBL/GenBank/DDBJ databases">
        <title>Identification and recombinant expression of a fungal hydrolase from Papiliotrema laurentii that hydrolyzes apple cutin and clears colloidal polyester polyurethane.</title>
        <authorList>
            <consortium name="DOE Joint Genome Institute"/>
            <person name="Roman V.A."/>
            <person name="Bojanowski C."/>
            <person name="Crable B.R."/>
            <person name="Wagner D.N."/>
            <person name="Hung C.S."/>
            <person name="Nadeau L.J."/>
            <person name="Schratz L."/>
            <person name="Haridas S."/>
            <person name="Pangilinan J."/>
            <person name="Lipzen A."/>
            <person name="Na H."/>
            <person name="Yan M."/>
            <person name="Ng V."/>
            <person name="Grigoriev I.V."/>
            <person name="Spatafora J.W."/>
            <person name="Barlow D."/>
            <person name="Biffinger J."/>
            <person name="Kelley-Loughnane N."/>
            <person name="Varaljay V.A."/>
            <person name="Crookes-Goodson W.J."/>
        </authorList>
    </citation>
    <scope>NUCLEOTIDE SEQUENCE</scope>
    <source>
        <strain evidence="2">5307AH</strain>
    </source>
</reference>